<dbReference type="Gene3D" id="3.40.640.10">
    <property type="entry name" value="Type I PLP-dependent aspartate aminotransferase-like (Major domain)"/>
    <property type="match status" value="1"/>
</dbReference>
<evidence type="ECO:0000259" key="4">
    <source>
        <dbReference type="Pfam" id="PF00155"/>
    </source>
</evidence>
<reference evidence="5" key="1">
    <citation type="submission" date="2019-03" db="EMBL/GenBank/DDBJ databases">
        <title>Afifella sp. nov., isolated from activated sludge.</title>
        <authorList>
            <person name="Li Q."/>
            <person name="Liu Y."/>
        </authorList>
    </citation>
    <scope>NUCLEOTIDE SEQUENCE</scope>
    <source>
        <strain evidence="5">L72</strain>
    </source>
</reference>
<accession>A0A964T3M9</accession>
<gene>
    <name evidence="5" type="ORF">E4O86_08290</name>
</gene>
<dbReference type="InterPro" id="IPR004839">
    <property type="entry name" value="Aminotransferase_I/II_large"/>
</dbReference>
<evidence type="ECO:0000313" key="5">
    <source>
        <dbReference type="EMBL" id="MYZ47709.1"/>
    </source>
</evidence>
<dbReference type="InterPro" id="IPR015422">
    <property type="entry name" value="PyrdxlP-dep_Trfase_small"/>
</dbReference>
<keyword evidence="3 5" id="KW-0032">Aminotransferase</keyword>
<dbReference type="Gene3D" id="3.90.1150.10">
    <property type="entry name" value="Aspartate Aminotransferase, domain 1"/>
    <property type="match status" value="1"/>
</dbReference>
<keyword evidence="6" id="KW-1185">Reference proteome</keyword>
<dbReference type="SUPFAM" id="SSF53383">
    <property type="entry name" value="PLP-dependent transferases"/>
    <property type="match status" value="1"/>
</dbReference>
<evidence type="ECO:0000256" key="1">
    <source>
        <dbReference type="ARBA" id="ARBA00001933"/>
    </source>
</evidence>
<evidence type="ECO:0000256" key="3">
    <source>
        <dbReference type="RuleBase" id="RU000481"/>
    </source>
</evidence>
<comment type="caution">
    <text evidence="5">The sequence shown here is derived from an EMBL/GenBank/DDBJ whole genome shotgun (WGS) entry which is preliminary data.</text>
</comment>
<dbReference type="PANTHER" id="PTHR42885:SF1">
    <property type="entry name" value="THREONINE-PHOSPHATE DECARBOXYLASE"/>
    <property type="match status" value="1"/>
</dbReference>
<feature type="domain" description="Aminotransferase class I/classII large" evidence="4">
    <location>
        <begin position="123"/>
        <end position="287"/>
    </location>
</feature>
<name>A0A964T3M9_9HYPH</name>
<dbReference type="InterPro" id="IPR015421">
    <property type="entry name" value="PyrdxlP-dep_Trfase_major"/>
</dbReference>
<dbReference type="GO" id="GO:0008483">
    <property type="term" value="F:transaminase activity"/>
    <property type="evidence" value="ECO:0007669"/>
    <property type="project" value="UniProtKB-KW"/>
</dbReference>
<dbReference type="Proteomes" id="UP000773614">
    <property type="component" value="Unassembled WGS sequence"/>
</dbReference>
<dbReference type="EMBL" id="SPKJ01000020">
    <property type="protein sequence ID" value="MYZ47709.1"/>
    <property type="molecule type" value="Genomic_DNA"/>
</dbReference>
<evidence type="ECO:0000313" key="6">
    <source>
        <dbReference type="Proteomes" id="UP000773614"/>
    </source>
</evidence>
<dbReference type="Pfam" id="PF00155">
    <property type="entry name" value="Aminotran_1_2"/>
    <property type="match status" value="1"/>
</dbReference>
<dbReference type="RefSeq" id="WP_161140060.1">
    <property type="nucleotide sequence ID" value="NZ_SPKJ01000020.1"/>
</dbReference>
<proteinExistence type="inferred from homology"/>
<dbReference type="InterPro" id="IPR004838">
    <property type="entry name" value="NHTrfase_class1_PyrdxlP-BS"/>
</dbReference>
<comment type="similarity">
    <text evidence="3">Belongs to the class-I pyridoxal-phosphate-dependent aminotransferase family.</text>
</comment>
<dbReference type="EC" id="2.6.1.-" evidence="3"/>
<dbReference type="OrthoDB" id="9799304at2"/>
<organism evidence="5 6">
    <name type="scientific">Propylenella binzhouense</name>
    <dbReference type="NCBI Taxonomy" id="2555902"/>
    <lineage>
        <taxon>Bacteria</taxon>
        <taxon>Pseudomonadati</taxon>
        <taxon>Pseudomonadota</taxon>
        <taxon>Alphaproteobacteria</taxon>
        <taxon>Hyphomicrobiales</taxon>
        <taxon>Propylenellaceae</taxon>
        <taxon>Propylenella</taxon>
    </lineage>
</organism>
<dbReference type="GO" id="GO:0030170">
    <property type="term" value="F:pyridoxal phosphate binding"/>
    <property type="evidence" value="ECO:0007669"/>
    <property type="project" value="InterPro"/>
</dbReference>
<dbReference type="PROSITE" id="PS00105">
    <property type="entry name" value="AA_TRANSFER_CLASS_1"/>
    <property type="match status" value="1"/>
</dbReference>
<dbReference type="PANTHER" id="PTHR42885">
    <property type="entry name" value="HISTIDINOL-PHOSPHATE AMINOTRANSFERASE-RELATED"/>
    <property type="match status" value="1"/>
</dbReference>
<dbReference type="AlphaFoldDB" id="A0A964T3M9"/>
<keyword evidence="3" id="KW-0808">Transferase</keyword>
<keyword evidence="2" id="KW-0663">Pyridoxal phosphate</keyword>
<comment type="cofactor">
    <cofactor evidence="1 3">
        <name>pyridoxal 5'-phosphate</name>
        <dbReference type="ChEBI" id="CHEBI:597326"/>
    </cofactor>
</comment>
<dbReference type="InterPro" id="IPR015424">
    <property type="entry name" value="PyrdxlP-dep_Trfase"/>
</dbReference>
<sequence length="331" mass="34971">MRHGGDLGDPIRRYKVPEADWLDLSTGVNPHPWPAHRMGAAALGRIDRLPARADLDRLISAARAFHAVPPDLGLIAAPGTEPLIRLLPDLVPGPVALADTSYRSYGEAWRGAHPARVAHDGAALSALPSGHSIVLVNPNNPDGHAVSPIDLRALAGRRTGKALVVVDEAFADVEDEPGLAPHLDLECPVLVFKSFGKFFGLPGIRLGFAIGPDRLLAPLRLRLGDWPVSAPALAIGTAALLDTAWHGETRRALATASERLRSLVEGAGLAVAGGCRLFVLAAAPDAPSVHARLAARGIWTRIFDDRPGLIRIGLPPDDRGFARLEAALASL</sequence>
<protein>
    <recommendedName>
        <fullName evidence="3">Aminotransferase</fullName>
        <ecNumber evidence="3">2.6.1.-</ecNumber>
    </recommendedName>
</protein>
<evidence type="ECO:0000256" key="2">
    <source>
        <dbReference type="ARBA" id="ARBA00022898"/>
    </source>
</evidence>